<protein>
    <submittedName>
        <fullName evidence="1">Uncharacterized protein</fullName>
    </submittedName>
</protein>
<dbReference type="InterPro" id="IPR036034">
    <property type="entry name" value="PDZ_sf"/>
</dbReference>
<dbReference type="Proteomes" id="UP000230423">
    <property type="component" value="Unassembled WGS sequence"/>
</dbReference>
<evidence type="ECO:0000313" key="2">
    <source>
        <dbReference type="Proteomes" id="UP000230423"/>
    </source>
</evidence>
<sequence>MPVKALSFLIRLYVTVNDIDLREATHEQAVNAIKHATNPVRFVLQSLHSFTPQQVYLLESL</sequence>
<gene>
    <name evidence="1" type="ORF">TELCIR_22141</name>
</gene>
<dbReference type="OrthoDB" id="438726at2759"/>
<evidence type="ECO:0000313" key="1">
    <source>
        <dbReference type="EMBL" id="PIO56460.1"/>
    </source>
</evidence>
<keyword evidence="2" id="KW-1185">Reference proteome</keyword>
<reference evidence="1 2" key="1">
    <citation type="submission" date="2015-09" db="EMBL/GenBank/DDBJ databases">
        <title>Draft genome of the parasitic nematode Teladorsagia circumcincta isolate WARC Sus (inbred).</title>
        <authorList>
            <person name="Mitreva M."/>
        </authorList>
    </citation>
    <scope>NUCLEOTIDE SEQUENCE [LARGE SCALE GENOMIC DNA]</scope>
    <source>
        <strain evidence="1 2">S</strain>
    </source>
</reference>
<dbReference type="SUPFAM" id="SSF50156">
    <property type="entry name" value="PDZ domain-like"/>
    <property type="match status" value="1"/>
</dbReference>
<organism evidence="1 2">
    <name type="scientific">Teladorsagia circumcincta</name>
    <name type="common">Brown stomach worm</name>
    <name type="synonym">Ostertagia circumcincta</name>
    <dbReference type="NCBI Taxonomy" id="45464"/>
    <lineage>
        <taxon>Eukaryota</taxon>
        <taxon>Metazoa</taxon>
        <taxon>Ecdysozoa</taxon>
        <taxon>Nematoda</taxon>
        <taxon>Chromadorea</taxon>
        <taxon>Rhabditida</taxon>
        <taxon>Rhabditina</taxon>
        <taxon>Rhabditomorpha</taxon>
        <taxon>Strongyloidea</taxon>
        <taxon>Trichostrongylidae</taxon>
        <taxon>Teladorsagia</taxon>
    </lineage>
</organism>
<name>A0A2G9TGI8_TELCI</name>
<dbReference type="EMBL" id="KZ376431">
    <property type="protein sequence ID" value="PIO56460.1"/>
    <property type="molecule type" value="Genomic_DNA"/>
</dbReference>
<proteinExistence type="predicted"/>
<accession>A0A2G9TGI8</accession>
<dbReference type="AlphaFoldDB" id="A0A2G9TGI8"/>
<dbReference type="Gene3D" id="6.20.370.60">
    <property type="match status" value="1"/>
</dbReference>